<dbReference type="InterPro" id="IPR019491">
    <property type="entry name" value="Lipoate_protein_ligase_C"/>
</dbReference>
<gene>
    <name evidence="9" type="ordered locus">TREPR_3836</name>
</gene>
<dbReference type="eggNOG" id="COG0095">
    <property type="taxonomic scope" value="Bacteria"/>
</dbReference>
<dbReference type="CDD" id="cd16443">
    <property type="entry name" value="LplA"/>
    <property type="match status" value="1"/>
</dbReference>
<dbReference type="KEGG" id="tpi:TREPR_3836"/>
<evidence type="ECO:0000256" key="7">
    <source>
        <dbReference type="ARBA" id="ARBA00048037"/>
    </source>
</evidence>
<dbReference type="GO" id="GO:0016979">
    <property type="term" value="F:lipoate-protein ligase activity"/>
    <property type="evidence" value="ECO:0007669"/>
    <property type="project" value="UniProtKB-EC"/>
</dbReference>
<dbReference type="RefSeq" id="WP_015706503.1">
    <property type="nucleotide sequence ID" value="NC_015578.1"/>
</dbReference>
<keyword evidence="6" id="KW-0067">ATP-binding</keyword>
<dbReference type="Proteomes" id="UP000009223">
    <property type="component" value="Chromosome"/>
</dbReference>
<comment type="pathway">
    <text evidence="2">Protein modification; protein lipoylation via exogenous pathway; protein N(6)-(lipoyl)lysine from lipoate: step 1/2.</text>
</comment>
<evidence type="ECO:0000256" key="4">
    <source>
        <dbReference type="ARBA" id="ARBA00022598"/>
    </source>
</evidence>
<dbReference type="HOGENOM" id="CLU_022986_0_1_12"/>
<evidence type="ECO:0000256" key="3">
    <source>
        <dbReference type="ARBA" id="ARBA00012367"/>
    </source>
</evidence>
<feature type="domain" description="BPL/LPL catalytic" evidence="8">
    <location>
        <begin position="30"/>
        <end position="213"/>
    </location>
</feature>
<dbReference type="InterPro" id="IPR045864">
    <property type="entry name" value="aa-tRNA-synth_II/BPL/LPL"/>
</dbReference>
<evidence type="ECO:0000256" key="1">
    <source>
        <dbReference type="ARBA" id="ARBA00005085"/>
    </source>
</evidence>
<dbReference type="SUPFAM" id="SSF55681">
    <property type="entry name" value="Class II aaRS and biotin synthetases"/>
    <property type="match status" value="1"/>
</dbReference>
<dbReference type="OrthoDB" id="9788148at2"/>
<dbReference type="Gene3D" id="3.30.930.10">
    <property type="entry name" value="Bira Bifunctional Protein, Domain 2"/>
    <property type="match status" value="1"/>
</dbReference>
<comment type="pathway">
    <text evidence="1">Protein modification; protein lipoylation via exogenous pathway; protein N(6)-(lipoyl)lysine from lipoate: step 2/2.</text>
</comment>
<dbReference type="SUPFAM" id="SSF82649">
    <property type="entry name" value="SufE/NifU"/>
    <property type="match status" value="1"/>
</dbReference>
<protein>
    <recommendedName>
        <fullName evidence="3">lipoate--protein ligase</fullName>
        <ecNumber evidence="3">6.3.1.20</ecNumber>
    </recommendedName>
</protein>
<evidence type="ECO:0000313" key="10">
    <source>
        <dbReference type="Proteomes" id="UP000009223"/>
    </source>
</evidence>
<dbReference type="GO" id="GO:0005524">
    <property type="term" value="F:ATP binding"/>
    <property type="evidence" value="ECO:0007669"/>
    <property type="project" value="UniProtKB-KW"/>
</dbReference>
<keyword evidence="5" id="KW-0547">Nucleotide-binding</keyword>
<dbReference type="InterPro" id="IPR004143">
    <property type="entry name" value="BPL_LPL_catalytic"/>
</dbReference>
<evidence type="ECO:0000259" key="8">
    <source>
        <dbReference type="PROSITE" id="PS51733"/>
    </source>
</evidence>
<proteinExistence type="predicted"/>
<keyword evidence="4 9" id="KW-0436">Ligase</keyword>
<dbReference type="EC" id="6.3.1.20" evidence="3"/>
<keyword evidence="9" id="KW-0548">Nucleotidyltransferase</keyword>
<accession>F5YPL0</accession>
<dbReference type="PANTHER" id="PTHR12561">
    <property type="entry name" value="LIPOATE-PROTEIN LIGASE"/>
    <property type="match status" value="1"/>
</dbReference>
<dbReference type="Gene3D" id="3.30.390.50">
    <property type="entry name" value="CO dehydrogenase flavoprotein, C-terminal domain"/>
    <property type="match status" value="1"/>
</dbReference>
<dbReference type="Pfam" id="PF10437">
    <property type="entry name" value="Lip_prot_lig_C"/>
    <property type="match status" value="1"/>
</dbReference>
<dbReference type="AlphaFoldDB" id="F5YPL0"/>
<comment type="catalytic activity">
    <reaction evidence="7">
        <text>L-lysyl-[lipoyl-carrier protein] + (R)-lipoate + ATP = N(6)-[(R)-lipoyl]-L-lysyl-[lipoyl-carrier protein] + AMP + diphosphate + H(+)</text>
        <dbReference type="Rhea" id="RHEA:49288"/>
        <dbReference type="Rhea" id="RHEA-COMP:10500"/>
        <dbReference type="Rhea" id="RHEA-COMP:10502"/>
        <dbReference type="ChEBI" id="CHEBI:15378"/>
        <dbReference type="ChEBI" id="CHEBI:29969"/>
        <dbReference type="ChEBI" id="CHEBI:30616"/>
        <dbReference type="ChEBI" id="CHEBI:33019"/>
        <dbReference type="ChEBI" id="CHEBI:83088"/>
        <dbReference type="ChEBI" id="CHEBI:83099"/>
        <dbReference type="ChEBI" id="CHEBI:456215"/>
        <dbReference type="EC" id="6.3.1.20"/>
    </reaction>
</comment>
<evidence type="ECO:0000313" key="9">
    <source>
        <dbReference type="EMBL" id="AEF86441.1"/>
    </source>
</evidence>
<reference evidence="9 10" key="2">
    <citation type="journal article" date="2011" name="ISME J.">
        <title>RNA-seq reveals cooperative metabolic interactions between two termite-gut spirochete species in co-culture.</title>
        <authorList>
            <person name="Rosenthal A.Z."/>
            <person name="Matson E.G."/>
            <person name="Eldar A."/>
            <person name="Leadbetter J.R."/>
        </authorList>
    </citation>
    <scope>NUCLEOTIDE SEQUENCE [LARGE SCALE GENOMIC DNA]</scope>
    <source>
        <strain evidence="10">ATCC BAA-887 / DSM 12427 / ZAS-2</strain>
    </source>
</reference>
<organism evidence="9 10">
    <name type="scientific">Treponema primitia (strain ATCC BAA-887 / DSM 12427 / ZAS-2)</name>
    <dbReference type="NCBI Taxonomy" id="545694"/>
    <lineage>
        <taxon>Bacteria</taxon>
        <taxon>Pseudomonadati</taxon>
        <taxon>Spirochaetota</taxon>
        <taxon>Spirochaetia</taxon>
        <taxon>Spirochaetales</taxon>
        <taxon>Treponemataceae</taxon>
        <taxon>Treponema</taxon>
    </lineage>
</organism>
<evidence type="ECO:0000256" key="5">
    <source>
        <dbReference type="ARBA" id="ARBA00022741"/>
    </source>
</evidence>
<dbReference type="GO" id="GO:0005737">
    <property type="term" value="C:cytoplasm"/>
    <property type="evidence" value="ECO:0007669"/>
    <property type="project" value="TreeGrafter"/>
</dbReference>
<dbReference type="PANTHER" id="PTHR12561:SF3">
    <property type="entry name" value="LIPOYLTRANSFERASE 1, MITOCHONDRIAL"/>
    <property type="match status" value="1"/>
</dbReference>
<reference evidence="10" key="1">
    <citation type="submission" date="2009-12" db="EMBL/GenBank/DDBJ databases">
        <title>Complete sequence of Treponema primitia strain ZAS-2.</title>
        <authorList>
            <person name="Tetu S.G."/>
            <person name="Matson E."/>
            <person name="Ren Q."/>
            <person name="Seshadri R."/>
            <person name="Elbourne L."/>
            <person name="Hassan K.A."/>
            <person name="Durkin A."/>
            <person name="Radune D."/>
            <person name="Mohamoud Y."/>
            <person name="Shay R."/>
            <person name="Jin S."/>
            <person name="Zhang X."/>
            <person name="Lucey K."/>
            <person name="Ballor N.R."/>
            <person name="Ottesen E."/>
            <person name="Rosenthal R."/>
            <person name="Allen A."/>
            <person name="Leadbetter J.R."/>
            <person name="Paulsen I.T."/>
        </authorList>
    </citation>
    <scope>NUCLEOTIDE SEQUENCE [LARGE SCALE GENOMIC DNA]</scope>
    <source>
        <strain evidence="10">ATCC BAA-887 / DSM 12427 / ZAS-2</strain>
    </source>
</reference>
<name>F5YPL0_TREPZ</name>
<keyword evidence="9" id="KW-0808">Transferase</keyword>
<sequence>MVRQTFVFLTGRTNPYRNIALEALLLEKVPQESCILYLWQNRRTVVIGRNQNAWKECRVQELEASGGYLARRLSGGGAVFHDLGNLNFTFLVPQAEYSLDTQTDVILRAVQRLGINAVKTGRNDIETDGRKFSGNAYYRSGKNAYHHGTLLVNADKEAAARYLSVSQDKIRSKGVESVKSRIVNLAECNPAISITALIESLRAAFDEVYGIKARELRLENIFTEFFGAGKDRLAELEAQFADPTWKYGKNPPFTFETASRFIWGGVEIGLDVHYNTIREARIFSDAMDGDFIPELADLMKGTPFNREALSGKIAAAYKDDPLRREYATDIIKLIFDESEKIG</sequence>
<keyword evidence="10" id="KW-1185">Reference proteome</keyword>
<dbReference type="InterPro" id="IPR004562">
    <property type="entry name" value="LipoylTrfase_LipoateP_Ligase"/>
</dbReference>
<dbReference type="GO" id="GO:0017118">
    <property type="term" value="F:lipoyltransferase activity"/>
    <property type="evidence" value="ECO:0007669"/>
    <property type="project" value="TreeGrafter"/>
</dbReference>
<evidence type="ECO:0000256" key="2">
    <source>
        <dbReference type="ARBA" id="ARBA00005124"/>
    </source>
</evidence>
<dbReference type="GO" id="GO:0009249">
    <property type="term" value="P:protein lipoylation"/>
    <property type="evidence" value="ECO:0007669"/>
    <property type="project" value="InterPro"/>
</dbReference>
<dbReference type="NCBIfam" id="TIGR00545">
    <property type="entry name" value="lipoyltrans"/>
    <property type="match status" value="1"/>
</dbReference>
<dbReference type="EMBL" id="CP001843">
    <property type="protein sequence ID" value="AEF86441.1"/>
    <property type="molecule type" value="Genomic_DNA"/>
</dbReference>
<dbReference type="PROSITE" id="PS51733">
    <property type="entry name" value="BPL_LPL_CATALYTIC"/>
    <property type="match status" value="1"/>
</dbReference>
<dbReference type="Pfam" id="PF21948">
    <property type="entry name" value="LplA-B_cat"/>
    <property type="match status" value="1"/>
</dbReference>
<dbReference type="UniPathway" id="UPA00537">
    <property type="reaction ID" value="UER00594"/>
</dbReference>
<dbReference type="STRING" id="545694.TREPR_3836"/>
<evidence type="ECO:0000256" key="6">
    <source>
        <dbReference type="ARBA" id="ARBA00022840"/>
    </source>
</evidence>